<dbReference type="EMBL" id="ML978122">
    <property type="protein sequence ID" value="KAF2103235.1"/>
    <property type="molecule type" value="Genomic_DNA"/>
</dbReference>
<evidence type="ECO:0000256" key="1">
    <source>
        <dbReference type="SAM" id="MobiDB-lite"/>
    </source>
</evidence>
<dbReference type="InterPro" id="IPR022190">
    <property type="entry name" value="DUF3716"/>
</dbReference>
<feature type="compositionally biased region" description="Basic and acidic residues" evidence="1">
    <location>
        <begin position="271"/>
        <end position="280"/>
    </location>
</feature>
<sequence>MATRSSTRRNRFQGVYRFEPDICKTALVENPCKCYRCLHSERITDLVDAILGARKRWTRRRVARIQRRLREHKDKSHIEQNQRVFVDNGELMDVVRNPDWKDSDYGATYYLQEHPITKELWKNRENEPRARIGRLSGLLGQCARGARDVDPCNNCSGTEEHPFRSCRQVFRKSCGDTKDSLLWGGACTGCVFRRCKEACSLYQQNGVEDIDDDQFEGILGLLGEEKGRKALKATYDEEGKLDEAWQSDTATEGVESGDSESSEVNSVDPESEGRYEHEWSEYEDLESSDSKSNEPNGKDSENEGEYEREWSVPEDLDEP</sequence>
<protein>
    <submittedName>
        <fullName evidence="2">Uncharacterized protein</fullName>
    </submittedName>
</protein>
<evidence type="ECO:0000313" key="2">
    <source>
        <dbReference type="EMBL" id="KAF2103235.1"/>
    </source>
</evidence>
<comment type="caution">
    <text evidence="2">The sequence shown here is derived from an EMBL/GenBank/DDBJ whole genome shotgun (WGS) entry which is preliminary data.</text>
</comment>
<evidence type="ECO:0000313" key="3">
    <source>
        <dbReference type="Proteomes" id="UP000799772"/>
    </source>
</evidence>
<feature type="compositionally biased region" description="Basic and acidic residues" evidence="1">
    <location>
        <begin position="288"/>
        <end position="311"/>
    </location>
</feature>
<gene>
    <name evidence="2" type="ORF">NA57DRAFT_52761</name>
</gene>
<organism evidence="2 3">
    <name type="scientific">Rhizodiscina lignyota</name>
    <dbReference type="NCBI Taxonomy" id="1504668"/>
    <lineage>
        <taxon>Eukaryota</taxon>
        <taxon>Fungi</taxon>
        <taxon>Dikarya</taxon>
        <taxon>Ascomycota</taxon>
        <taxon>Pezizomycotina</taxon>
        <taxon>Dothideomycetes</taxon>
        <taxon>Pleosporomycetidae</taxon>
        <taxon>Aulographales</taxon>
        <taxon>Rhizodiscinaceae</taxon>
        <taxon>Rhizodiscina</taxon>
    </lineage>
</organism>
<dbReference type="Pfam" id="PF12511">
    <property type="entry name" value="DUF3716"/>
    <property type="match status" value="1"/>
</dbReference>
<dbReference type="AlphaFoldDB" id="A0A9P4IKI4"/>
<accession>A0A9P4IKI4</accession>
<proteinExistence type="predicted"/>
<dbReference type="Proteomes" id="UP000799772">
    <property type="component" value="Unassembled WGS sequence"/>
</dbReference>
<name>A0A9P4IKI4_9PEZI</name>
<reference evidence="2" key="1">
    <citation type="journal article" date="2020" name="Stud. Mycol.">
        <title>101 Dothideomycetes genomes: a test case for predicting lifestyles and emergence of pathogens.</title>
        <authorList>
            <person name="Haridas S."/>
            <person name="Albert R."/>
            <person name="Binder M."/>
            <person name="Bloem J."/>
            <person name="Labutti K."/>
            <person name="Salamov A."/>
            <person name="Andreopoulos B."/>
            <person name="Baker S."/>
            <person name="Barry K."/>
            <person name="Bills G."/>
            <person name="Bluhm B."/>
            <person name="Cannon C."/>
            <person name="Castanera R."/>
            <person name="Culley D."/>
            <person name="Daum C."/>
            <person name="Ezra D."/>
            <person name="Gonzalez J."/>
            <person name="Henrissat B."/>
            <person name="Kuo A."/>
            <person name="Liang C."/>
            <person name="Lipzen A."/>
            <person name="Lutzoni F."/>
            <person name="Magnuson J."/>
            <person name="Mondo S."/>
            <person name="Nolan M."/>
            <person name="Ohm R."/>
            <person name="Pangilinan J."/>
            <person name="Park H.-J."/>
            <person name="Ramirez L."/>
            <person name="Alfaro M."/>
            <person name="Sun H."/>
            <person name="Tritt A."/>
            <person name="Yoshinaga Y."/>
            <person name="Zwiers L.-H."/>
            <person name="Turgeon B."/>
            <person name="Goodwin S."/>
            <person name="Spatafora J."/>
            <person name="Crous P."/>
            <person name="Grigoriev I."/>
        </authorList>
    </citation>
    <scope>NUCLEOTIDE SEQUENCE</scope>
    <source>
        <strain evidence="2">CBS 133067</strain>
    </source>
</reference>
<keyword evidence="3" id="KW-1185">Reference proteome</keyword>
<feature type="region of interest" description="Disordered" evidence="1">
    <location>
        <begin position="242"/>
        <end position="319"/>
    </location>
</feature>